<feature type="compositionally biased region" description="Polar residues" evidence="1">
    <location>
        <begin position="1"/>
        <end position="22"/>
    </location>
</feature>
<feature type="region of interest" description="Disordered" evidence="1">
    <location>
        <begin position="75"/>
        <end position="103"/>
    </location>
</feature>
<organism evidence="2">
    <name type="scientific">Culex pipiens</name>
    <name type="common">House mosquito</name>
    <dbReference type="NCBI Taxonomy" id="7175"/>
    <lineage>
        <taxon>Eukaryota</taxon>
        <taxon>Metazoa</taxon>
        <taxon>Ecdysozoa</taxon>
        <taxon>Arthropoda</taxon>
        <taxon>Hexapoda</taxon>
        <taxon>Insecta</taxon>
        <taxon>Pterygota</taxon>
        <taxon>Neoptera</taxon>
        <taxon>Endopterygota</taxon>
        <taxon>Diptera</taxon>
        <taxon>Nematocera</taxon>
        <taxon>Culicoidea</taxon>
        <taxon>Culicidae</taxon>
        <taxon>Culicinae</taxon>
        <taxon>Culicini</taxon>
        <taxon>Culex</taxon>
        <taxon>Culex</taxon>
    </lineage>
</organism>
<sequence>MPCTSPPSSARVSCSTATSSSPAIIPFPTSYSGRRSTGQSEVWMRVRKFRSTSGTRATRRTAARVTRGAFREFRRTRASARPRSTSPTSASRTRAGTSARWCS</sequence>
<name>A0A8D8ANG8_CULPI</name>
<dbReference type="EMBL" id="HBUE01036863">
    <property type="protein sequence ID" value="CAG6459094.1"/>
    <property type="molecule type" value="Transcribed_RNA"/>
</dbReference>
<accession>A0A8D8ANG8</accession>
<feature type="compositionally biased region" description="Polar residues" evidence="1">
    <location>
        <begin position="29"/>
        <end position="40"/>
    </location>
</feature>
<feature type="compositionally biased region" description="Low complexity" evidence="1">
    <location>
        <begin position="81"/>
        <end position="103"/>
    </location>
</feature>
<evidence type="ECO:0000313" key="2">
    <source>
        <dbReference type="EMBL" id="CAG6459094.1"/>
    </source>
</evidence>
<reference evidence="2" key="1">
    <citation type="submission" date="2021-05" db="EMBL/GenBank/DDBJ databases">
        <authorList>
            <person name="Alioto T."/>
            <person name="Alioto T."/>
            <person name="Gomez Garrido J."/>
        </authorList>
    </citation>
    <scope>NUCLEOTIDE SEQUENCE</scope>
</reference>
<feature type="region of interest" description="Disordered" evidence="1">
    <location>
        <begin position="1"/>
        <end position="40"/>
    </location>
</feature>
<protein>
    <submittedName>
        <fullName evidence="2">(northern house mosquito) hypothetical protein</fullName>
    </submittedName>
</protein>
<evidence type="ECO:0000256" key="1">
    <source>
        <dbReference type="SAM" id="MobiDB-lite"/>
    </source>
</evidence>
<proteinExistence type="predicted"/>
<dbReference type="AlphaFoldDB" id="A0A8D8ANG8"/>